<dbReference type="AlphaFoldDB" id="H6NKW3"/>
<keyword evidence="3" id="KW-1185">Reference proteome</keyword>
<accession>H6NKW3</accession>
<reference evidence="2 3" key="1">
    <citation type="journal article" date="2012" name="J. Bacteriol.">
        <title>Complete Genome Sequence of Paenibacillus mucilaginosus 3016, a Bacterium Functional as Microbial Fertilizer.</title>
        <authorList>
            <person name="Ma M."/>
            <person name="Wang Z."/>
            <person name="Li L."/>
            <person name="Jiang X."/>
            <person name="Guan D."/>
            <person name="Cao F."/>
            <person name="Chen H."/>
            <person name="Wang X."/>
            <person name="Shen D."/>
            <person name="Du B."/>
            <person name="Li J."/>
        </authorList>
    </citation>
    <scope>NUCLEOTIDE SEQUENCE [LARGE SCALE GENOMIC DNA]</scope>
    <source>
        <strain evidence="2 3">3016</strain>
    </source>
</reference>
<evidence type="ECO:0000313" key="2">
    <source>
        <dbReference type="EMBL" id="AFC29269.1"/>
    </source>
</evidence>
<proteinExistence type="predicted"/>
<dbReference type="RefSeq" id="WP_014369641.1">
    <property type="nucleotide sequence ID" value="NC_016935.1"/>
</dbReference>
<name>H6NKW3_9BACL</name>
<keyword evidence="1" id="KW-0812">Transmembrane</keyword>
<dbReference type="EMBL" id="CP003235">
    <property type="protein sequence ID" value="AFC29269.1"/>
    <property type="molecule type" value="Genomic_DNA"/>
</dbReference>
<evidence type="ECO:0000256" key="1">
    <source>
        <dbReference type="SAM" id="Phobius"/>
    </source>
</evidence>
<sequence length="81" mass="9076">MMNIKSLIQWLVFMVYIGFISKYGLSLYLILILSAVPVLINFLLSKASSRFRMLNKRFARPVMIGAAAAGSLLILTLIRAI</sequence>
<dbReference type="HOGENOM" id="CLU_2586401_0_0_9"/>
<dbReference type="Proteomes" id="UP000007523">
    <property type="component" value="Chromosome"/>
</dbReference>
<dbReference type="KEGG" id="pmq:PM3016_2381"/>
<feature type="transmembrane region" description="Helical" evidence="1">
    <location>
        <begin position="29"/>
        <end position="46"/>
    </location>
</feature>
<keyword evidence="1" id="KW-0472">Membrane</keyword>
<organism evidence="2 3">
    <name type="scientific">Paenibacillus mucilaginosus 3016</name>
    <dbReference type="NCBI Taxonomy" id="1116391"/>
    <lineage>
        <taxon>Bacteria</taxon>
        <taxon>Bacillati</taxon>
        <taxon>Bacillota</taxon>
        <taxon>Bacilli</taxon>
        <taxon>Bacillales</taxon>
        <taxon>Paenibacillaceae</taxon>
        <taxon>Paenibacillus</taxon>
    </lineage>
</organism>
<feature type="transmembrane region" description="Helical" evidence="1">
    <location>
        <begin position="58"/>
        <end position="78"/>
    </location>
</feature>
<gene>
    <name evidence="2" type="ORF">PM3016_2381</name>
</gene>
<evidence type="ECO:0000313" key="3">
    <source>
        <dbReference type="Proteomes" id="UP000007523"/>
    </source>
</evidence>
<protein>
    <submittedName>
        <fullName evidence="2">Uncharacterized protein</fullName>
    </submittedName>
</protein>
<keyword evidence="1" id="KW-1133">Transmembrane helix</keyword>